<dbReference type="AlphaFoldDB" id="A0A1L3FMN0"/>
<reference evidence="1 2" key="1">
    <citation type="submission" date="2016-11" db="EMBL/GenBank/DDBJ databases">
        <title>Complete Genome Sequence of Bradyrhizobium sp. strain J5, an isolated from soybean nodule in Hokkaido.</title>
        <authorList>
            <person name="Kanehara K."/>
        </authorList>
    </citation>
    <scope>NUCLEOTIDE SEQUENCE [LARGE SCALE GENOMIC DNA]</scope>
    <source>
        <strain evidence="1 2">J5</strain>
    </source>
</reference>
<evidence type="ECO:0000313" key="1">
    <source>
        <dbReference type="EMBL" id="APG14518.1"/>
    </source>
</evidence>
<protein>
    <submittedName>
        <fullName evidence="1">Uncharacterized protein</fullName>
    </submittedName>
</protein>
<evidence type="ECO:0000313" key="2">
    <source>
        <dbReference type="Proteomes" id="UP000181962"/>
    </source>
</evidence>
<sequence length="113" mass="13289">MARSSRQDIRRGGFVYLPQRYELHLANKPDDDRFDLVEMRRQITNLRSQHSDNLLVTSRLNRFFVKIAFLSEPKDAAHAQHLRFEFARTLQGIETIVTRRPSAKRSGIVKRPK</sequence>
<dbReference type="EMBL" id="CP017637">
    <property type="protein sequence ID" value="APG14518.1"/>
    <property type="molecule type" value="Genomic_DNA"/>
</dbReference>
<accession>A0A1L3FMN0</accession>
<organism evidence="1 2">
    <name type="scientific">Bradyrhizobium japonicum</name>
    <dbReference type="NCBI Taxonomy" id="375"/>
    <lineage>
        <taxon>Bacteria</taxon>
        <taxon>Pseudomonadati</taxon>
        <taxon>Pseudomonadota</taxon>
        <taxon>Alphaproteobacteria</taxon>
        <taxon>Hyphomicrobiales</taxon>
        <taxon>Nitrobacteraceae</taxon>
        <taxon>Bradyrhizobium</taxon>
    </lineage>
</organism>
<dbReference type="Proteomes" id="UP000181962">
    <property type="component" value="Chromosome"/>
</dbReference>
<proteinExistence type="predicted"/>
<name>A0A1L3FMN0_BRAJP</name>
<gene>
    <name evidence="1" type="ORF">BKD09_39810</name>
</gene>